<comment type="caution">
    <text evidence="2">The sequence shown here is derived from an EMBL/GenBank/DDBJ whole genome shotgun (WGS) entry which is preliminary data.</text>
</comment>
<feature type="compositionally biased region" description="Basic and acidic residues" evidence="1">
    <location>
        <begin position="38"/>
        <end position="49"/>
    </location>
</feature>
<organism evidence="2 3">
    <name type="scientific">Siminovitchia thermophila</name>
    <dbReference type="NCBI Taxonomy" id="1245522"/>
    <lineage>
        <taxon>Bacteria</taxon>
        <taxon>Bacillati</taxon>
        <taxon>Bacillota</taxon>
        <taxon>Bacilli</taxon>
        <taxon>Bacillales</taxon>
        <taxon>Bacillaceae</taxon>
        <taxon>Siminovitchia</taxon>
    </lineage>
</organism>
<dbReference type="RefSeq" id="WP_205179692.1">
    <property type="nucleotide sequence ID" value="NZ_JAFBFH010000021.1"/>
</dbReference>
<evidence type="ECO:0000313" key="2">
    <source>
        <dbReference type="EMBL" id="MBM7716015.1"/>
    </source>
</evidence>
<name>A0ABS2R9E9_9BACI</name>
<sequence length="213" mass="23892">MDKKKISLRAFGIAVIAGFTLVVSGCSGSSGGEQTAPKTEDTNKIDKGKSKDELQLEKEMQAEMNEKFKDADEVVREFLVARFESDLDTLEALYLPDSKGYEDFEKYDRQNLSAQNNGVFSEDIDEYYFIRYSSEYEKTGKLYYQTYVYGSGSNVNGTAAVSVNLALTKNDENEWRVEESGTRSSIFPQSMEKYGGTASELHFDGKGNLIKNN</sequence>
<evidence type="ECO:0000256" key="1">
    <source>
        <dbReference type="SAM" id="MobiDB-lite"/>
    </source>
</evidence>
<proteinExistence type="predicted"/>
<evidence type="ECO:0008006" key="4">
    <source>
        <dbReference type="Google" id="ProtNLM"/>
    </source>
</evidence>
<dbReference type="EMBL" id="JAFBFH010000021">
    <property type="protein sequence ID" value="MBM7716015.1"/>
    <property type="molecule type" value="Genomic_DNA"/>
</dbReference>
<keyword evidence="3" id="KW-1185">Reference proteome</keyword>
<dbReference type="PROSITE" id="PS51257">
    <property type="entry name" value="PROKAR_LIPOPROTEIN"/>
    <property type="match status" value="1"/>
</dbReference>
<evidence type="ECO:0000313" key="3">
    <source>
        <dbReference type="Proteomes" id="UP000823485"/>
    </source>
</evidence>
<accession>A0ABS2R9E9</accession>
<feature type="region of interest" description="Disordered" evidence="1">
    <location>
        <begin position="28"/>
        <end position="49"/>
    </location>
</feature>
<gene>
    <name evidence="2" type="ORF">JOC94_003026</name>
</gene>
<dbReference type="Proteomes" id="UP000823485">
    <property type="component" value="Unassembled WGS sequence"/>
</dbReference>
<protein>
    <recommendedName>
        <fullName evidence="4">DUF5104 domain-containing protein</fullName>
    </recommendedName>
</protein>
<reference evidence="2 3" key="1">
    <citation type="submission" date="2021-01" db="EMBL/GenBank/DDBJ databases">
        <title>Genomic Encyclopedia of Type Strains, Phase IV (KMG-IV): sequencing the most valuable type-strain genomes for metagenomic binning, comparative biology and taxonomic classification.</title>
        <authorList>
            <person name="Goeker M."/>
        </authorList>
    </citation>
    <scope>NUCLEOTIDE SEQUENCE [LARGE SCALE GENOMIC DNA]</scope>
    <source>
        <strain evidence="2 3">DSM 105453</strain>
    </source>
</reference>